<protein>
    <recommendedName>
        <fullName evidence="2">R3H domain-containing protein</fullName>
    </recommendedName>
</protein>
<feature type="compositionally biased region" description="Polar residues" evidence="1">
    <location>
        <begin position="575"/>
        <end position="589"/>
    </location>
</feature>
<proteinExistence type="predicted"/>
<reference evidence="3 4" key="1">
    <citation type="submission" date="2024-09" db="EMBL/GenBank/DDBJ databases">
        <title>Chromosome-scale assembly of Riccia sorocarpa.</title>
        <authorList>
            <person name="Paukszto L."/>
        </authorList>
    </citation>
    <scope>NUCLEOTIDE SEQUENCE [LARGE SCALE GENOMIC DNA]</scope>
    <source>
        <strain evidence="3">LP-2024</strain>
        <tissue evidence="3">Aerial parts of the thallus</tissue>
    </source>
</reference>
<evidence type="ECO:0000313" key="4">
    <source>
        <dbReference type="Proteomes" id="UP001633002"/>
    </source>
</evidence>
<dbReference type="AlphaFoldDB" id="A0ABD3GIY4"/>
<feature type="region of interest" description="Disordered" evidence="1">
    <location>
        <begin position="477"/>
        <end position="510"/>
    </location>
</feature>
<feature type="compositionally biased region" description="Polar residues" evidence="1">
    <location>
        <begin position="532"/>
        <end position="548"/>
    </location>
</feature>
<dbReference type="InterPro" id="IPR056234">
    <property type="entry name" value="RRM_NFXL1"/>
</dbReference>
<name>A0ABD3GIY4_9MARC</name>
<dbReference type="EMBL" id="JBJQOH010000007">
    <property type="protein sequence ID" value="KAL3679172.1"/>
    <property type="molecule type" value="Genomic_DNA"/>
</dbReference>
<organism evidence="3 4">
    <name type="scientific">Riccia sorocarpa</name>
    <dbReference type="NCBI Taxonomy" id="122646"/>
    <lineage>
        <taxon>Eukaryota</taxon>
        <taxon>Viridiplantae</taxon>
        <taxon>Streptophyta</taxon>
        <taxon>Embryophyta</taxon>
        <taxon>Marchantiophyta</taxon>
        <taxon>Marchantiopsida</taxon>
        <taxon>Marchantiidae</taxon>
        <taxon>Marchantiales</taxon>
        <taxon>Ricciaceae</taxon>
        <taxon>Riccia</taxon>
    </lineage>
</organism>
<dbReference type="InterPro" id="IPR034078">
    <property type="entry name" value="NFX1_fam"/>
</dbReference>
<dbReference type="GO" id="GO:0003676">
    <property type="term" value="F:nucleic acid binding"/>
    <property type="evidence" value="ECO:0007669"/>
    <property type="project" value="UniProtKB-UniRule"/>
</dbReference>
<dbReference type="InterPro" id="IPR001374">
    <property type="entry name" value="R3H_dom"/>
</dbReference>
<evidence type="ECO:0000256" key="1">
    <source>
        <dbReference type="SAM" id="MobiDB-lite"/>
    </source>
</evidence>
<dbReference type="PANTHER" id="PTHR12360:SF12">
    <property type="entry name" value="TRANSCRIPTIONAL REPRESSOR NF-X1"/>
    <property type="match status" value="1"/>
</dbReference>
<dbReference type="Proteomes" id="UP001633002">
    <property type="component" value="Unassembled WGS sequence"/>
</dbReference>
<feature type="region of interest" description="Disordered" evidence="1">
    <location>
        <begin position="532"/>
        <end position="599"/>
    </location>
</feature>
<sequence length="599" mass="64850">MKTNAIPDLVESVSFLPLLYEHVRVEKKSWQLWSEVKSLGEMLLSVKATRIQVFSFVKGSAGRRRAAGDIGVTTDAVRWGRLELDPRICLRVSKEIPTLALLSAVKSCDVGSITARNAAILVIVHLVWSLSSRSFRVLAICGAPRRECAHTCVASCHPSSPCPDNRCKVVVRITCGCGRVSGEVPCDAGGSGGRHSAETEMILSRLPGPLQPLPQGSERVPLGQRKLSCDDECAKHEKRKLLADAFGVEISGDGRGGDANSSEHLVNDMLRRDPQWILAVEDRFKSLLLGPKSQNLKVHVFCPMPREKREIIHLLAERWCVSVSSAGREPRRFAIAHVTNKSKVPYTRLLSKSPLPSPGLFPAPAFNPAVDMEPGLVIAFFDVPREVDMSGLVLRFAGECELVWLNDKNALAVFGDAARAATALRRVDHTTVYKGAISVPGSAVQSKGAWGQSTAAGSSFAAKASAKKKAVESSSWVEDAWGQENRNTSAEQLTGAWQRKEPPISIKNPWGALEQTKARVADAQLRGCYVSSQPLQASTKEGESSAQGERTRLQPSRGGEEQAGSSGVSKGPTAASETSANRSLVQQNNVEDDWEKLLD</sequence>
<accession>A0ABD3GIY4</accession>
<gene>
    <name evidence="3" type="ORF">R1sor_022128</name>
</gene>
<dbReference type="PANTHER" id="PTHR12360">
    <property type="entry name" value="NUCLEAR TRANSCRIPTION FACTOR, X-BOX BINDING 1 NFX1"/>
    <property type="match status" value="1"/>
</dbReference>
<comment type="caution">
    <text evidence="3">The sequence shown here is derived from an EMBL/GenBank/DDBJ whole genome shotgun (WGS) entry which is preliminary data.</text>
</comment>
<dbReference type="CDD" id="cd06008">
    <property type="entry name" value="NF-X1-zinc-finger"/>
    <property type="match status" value="1"/>
</dbReference>
<dbReference type="InterPro" id="IPR036867">
    <property type="entry name" value="R3H_dom_sf"/>
</dbReference>
<dbReference type="PROSITE" id="PS51061">
    <property type="entry name" value="R3H"/>
    <property type="match status" value="1"/>
</dbReference>
<feature type="domain" description="R3H" evidence="2">
    <location>
        <begin position="274"/>
        <end position="340"/>
    </location>
</feature>
<evidence type="ECO:0000313" key="3">
    <source>
        <dbReference type="EMBL" id="KAL3679172.1"/>
    </source>
</evidence>
<dbReference type="Pfam" id="PF24435">
    <property type="entry name" value="RRM_NFXL1"/>
    <property type="match status" value="1"/>
</dbReference>
<dbReference type="Pfam" id="PF01424">
    <property type="entry name" value="R3H"/>
    <property type="match status" value="1"/>
</dbReference>
<feature type="compositionally biased region" description="Acidic residues" evidence="1">
    <location>
        <begin position="590"/>
        <end position="599"/>
    </location>
</feature>
<dbReference type="SUPFAM" id="SSF82708">
    <property type="entry name" value="R3H domain"/>
    <property type="match status" value="1"/>
</dbReference>
<keyword evidence="4" id="KW-1185">Reference proteome</keyword>
<evidence type="ECO:0000259" key="2">
    <source>
        <dbReference type="PROSITE" id="PS51061"/>
    </source>
</evidence>